<keyword evidence="2" id="KW-1185">Reference proteome</keyword>
<dbReference type="GeneID" id="19012882"/>
<dbReference type="KEGG" id="bpg:Bathy11g02020"/>
<dbReference type="AlphaFoldDB" id="K8EKJ6"/>
<proteinExistence type="predicted"/>
<dbReference type="Pfam" id="PF16053">
    <property type="entry name" value="MRP-S34"/>
    <property type="match status" value="1"/>
</dbReference>
<dbReference type="RefSeq" id="XP_007510154.1">
    <property type="nucleotide sequence ID" value="XM_007510092.1"/>
</dbReference>
<dbReference type="OrthoDB" id="16434at2759"/>
<dbReference type="EMBL" id="FO082268">
    <property type="protein sequence ID" value="CCO18499.1"/>
    <property type="molecule type" value="Genomic_DNA"/>
</dbReference>
<evidence type="ECO:0000313" key="1">
    <source>
        <dbReference type="EMBL" id="CCO18499.1"/>
    </source>
</evidence>
<sequence>MPEYGVGQRFTKIYWQQQEQEESKRVFPGPTFWTLTKILPKANGRTGHWAYGILTWKGRQRMTEEKITGTHKTVWKVVDEVREDGRKKK</sequence>
<name>K8EKJ6_9CHLO</name>
<protein>
    <submittedName>
        <fullName evidence="1">Uncharacterized protein</fullName>
    </submittedName>
</protein>
<gene>
    <name evidence="1" type="ordered locus">Bathy11g02020</name>
</gene>
<evidence type="ECO:0000313" key="2">
    <source>
        <dbReference type="Proteomes" id="UP000198341"/>
    </source>
</evidence>
<accession>K8EKJ6</accession>
<reference evidence="1 2" key="1">
    <citation type="submission" date="2011-10" db="EMBL/GenBank/DDBJ databases">
        <authorList>
            <person name="Genoscope - CEA"/>
        </authorList>
    </citation>
    <scope>NUCLEOTIDE SEQUENCE [LARGE SCALE GENOMIC DNA]</scope>
    <source>
        <strain evidence="1 2">RCC 1105</strain>
    </source>
</reference>
<dbReference type="Proteomes" id="UP000198341">
    <property type="component" value="Chromosome 11"/>
</dbReference>
<dbReference type="InterPro" id="IPR032053">
    <property type="entry name" value="Ribosomal_mS34"/>
</dbReference>
<dbReference type="GO" id="GO:0005739">
    <property type="term" value="C:mitochondrion"/>
    <property type="evidence" value="ECO:0007669"/>
    <property type="project" value="InterPro"/>
</dbReference>
<dbReference type="GO" id="GO:0003735">
    <property type="term" value="F:structural constituent of ribosome"/>
    <property type="evidence" value="ECO:0007669"/>
    <property type="project" value="InterPro"/>
</dbReference>
<dbReference type="STRING" id="41875.K8EKJ6"/>
<organism evidence="1 2">
    <name type="scientific">Bathycoccus prasinos</name>
    <dbReference type="NCBI Taxonomy" id="41875"/>
    <lineage>
        <taxon>Eukaryota</taxon>
        <taxon>Viridiplantae</taxon>
        <taxon>Chlorophyta</taxon>
        <taxon>Mamiellophyceae</taxon>
        <taxon>Mamiellales</taxon>
        <taxon>Bathycoccaceae</taxon>
        <taxon>Bathycoccus</taxon>
    </lineage>
</organism>